<dbReference type="OMA" id="PRFETGH"/>
<dbReference type="RefSeq" id="XP_014571080.1">
    <property type="nucleotide sequence ID" value="XM_014715594.1"/>
</dbReference>
<dbReference type="PANTHER" id="PTHR37315:SF1">
    <property type="entry name" value="UPF0311 PROTEIN BLR7842"/>
    <property type="match status" value="1"/>
</dbReference>
<dbReference type="STRING" id="764103.G7E362"/>
<comment type="caution">
    <text evidence="1">The sequence shown here is derived from an EMBL/GenBank/DDBJ whole genome shotgun (WGS) entry which is preliminary data.</text>
</comment>
<proteinExistence type="predicted"/>
<dbReference type="OrthoDB" id="2544694at2759"/>
<dbReference type="HOGENOM" id="CLU_096872_3_0_1"/>
<organism evidence="1 2">
    <name type="scientific">Mixia osmundae (strain CBS 9802 / IAM 14324 / JCM 22182 / KY 12970)</name>
    <dbReference type="NCBI Taxonomy" id="764103"/>
    <lineage>
        <taxon>Eukaryota</taxon>
        <taxon>Fungi</taxon>
        <taxon>Dikarya</taxon>
        <taxon>Basidiomycota</taxon>
        <taxon>Pucciniomycotina</taxon>
        <taxon>Mixiomycetes</taxon>
        <taxon>Mixiales</taxon>
        <taxon>Mixiaceae</taxon>
        <taxon>Mixia</taxon>
    </lineage>
</organism>
<dbReference type="EMBL" id="BABT02000117">
    <property type="protein sequence ID" value="GAA97243.1"/>
    <property type="molecule type" value="Genomic_DNA"/>
</dbReference>
<evidence type="ECO:0000313" key="2">
    <source>
        <dbReference type="Proteomes" id="UP000009131"/>
    </source>
</evidence>
<reference evidence="1 2" key="1">
    <citation type="journal article" date="2011" name="J. Gen. Appl. Microbiol.">
        <title>Draft genome sequencing of the enigmatic basidiomycete Mixia osmundae.</title>
        <authorList>
            <person name="Nishida H."/>
            <person name="Nagatsuka Y."/>
            <person name="Sugiyama J."/>
        </authorList>
    </citation>
    <scope>NUCLEOTIDE SEQUENCE [LARGE SCALE GENOMIC DNA]</scope>
    <source>
        <strain evidence="2">CBS 9802 / IAM 14324 / JCM 22182 / KY 12970</strain>
    </source>
</reference>
<sequence length="173" mass="18815">MTWLRPEYTLPVPRLDFAFHLEVTLDPLRKVGQTAQGAVRYMVSFREGSLSGPCIQGRLLPGGADWLTSSDDVAAGTRTSLLDTRYGIETDDGAIIYLQTNGVRTGQIDVLDSLSTDASVPASAYSMRLSIKAETDRQCKHAWLNSAILIASAGRTISPSGQDMVIYDAYLIT</sequence>
<dbReference type="InParanoid" id="G7E362"/>
<protein>
    <submittedName>
        <fullName evidence="1">Uncharacterized protein</fullName>
    </submittedName>
</protein>
<reference evidence="1 2" key="2">
    <citation type="journal article" date="2012" name="Open Biol.">
        <title>Characteristics of nucleosomes and linker DNA regions on the genome of the basidiomycete Mixia osmundae revealed by mono- and dinucleosome mapping.</title>
        <authorList>
            <person name="Nishida H."/>
            <person name="Kondo S."/>
            <person name="Matsumoto T."/>
            <person name="Suzuki Y."/>
            <person name="Yoshikawa H."/>
            <person name="Taylor T.D."/>
            <person name="Sugiyama J."/>
        </authorList>
    </citation>
    <scope>NUCLEOTIDE SEQUENCE [LARGE SCALE GENOMIC DNA]</scope>
    <source>
        <strain evidence="2">CBS 9802 / IAM 14324 / JCM 22182 / KY 12970</strain>
    </source>
</reference>
<accession>G7E362</accession>
<dbReference type="PANTHER" id="PTHR37315">
    <property type="entry name" value="UPF0311 PROTEIN BLR7842"/>
    <property type="match status" value="1"/>
</dbReference>
<name>G7E362_MIXOS</name>
<evidence type="ECO:0000313" key="1">
    <source>
        <dbReference type="EMBL" id="GAA97243.1"/>
    </source>
</evidence>
<dbReference type="InterPro" id="IPR020915">
    <property type="entry name" value="UPF0311"/>
</dbReference>
<keyword evidence="2" id="KW-1185">Reference proteome</keyword>
<dbReference type="Proteomes" id="UP000009131">
    <property type="component" value="Unassembled WGS sequence"/>
</dbReference>
<gene>
    <name evidence="1" type="primary">Mo03920</name>
    <name evidence="1" type="ORF">E5Q_03920</name>
</gene>
<dbReference type="AlphaFoldDB" id="G7E362"/>
<dbReference type="Pfam" id="PF11578">
    <property type="entry name" value="DUF3237"/>
    <property type="match status" value="1"/>
</dbReference>
<dbReference type="eggNOG" id="ENOG502T3G4">
    <property type="taxonomic scope" value="Eukaryota"/>
</dbReference>
<dbReference type="Gene3D" id="2.40.160.20">
    <property type="match status" value="1"/>
</dbReference>